<protein>
    <submittedName>
        <fullName evidence="1">Uncharacterized protein</fullName>
    </submittedName>
</protein>
<evidence type="ECO:0000313" key="2">
    <source>
        <dbReference type="Proteomes" id="UP000018031"/>
    </source>
</evidence>
<reference evidence="2" key="1">
    <citation type="journal article" date="2013" name="Genome">
        <title>Draft Genome Sequences of Porphyromonas crevioricanis JCM 15906T and Porphyromonas cansulci JCM 13913T Isolated from a Canine Oral Cavity.</title>
        <authorList>
            <person name="Sakamoto M."/>
            <person name="Tanaka N."/>
            <person name="Shiwa Y."/>
            <person name="Yoshikawa H."/>
            <person name="Ohkuma M."/>
        </authorList>
    </citation>
    <scope>NUCLEOTIDE SEQUENCE [LARGE SCALE GENOMIC DNA]</scope>
    <source>
        <strain evidence="2">JCM 15906</strain>
    </source>
</reference>
<proteinExistence type="predicted"/>
<reference evidence="1 2" key="2">
    <citation type="journal article" date="2013" name="Genome Announc.">
        <title>Draft Genome Sequences of Porphyromonas crevioricanis JCM 15906T and Porphyromonas cansulci JCM 13913T Isolated from a Canine Oral Cavity.</title>
        <authorList>
            <person name="Sakamoto M."/>
            <person name="Tanaka N."/>
            <person name="Shiwa Y."/>
            <person name="Yoshikawa H."/>
            <person name="Ohkuma M."/>
        </authorList>
    </citation>
    <scope>NUCLEOTIDE SEQUENCE [LARGE SCALE GENOMIC DNA]</scope>
    <source>
        <strain evidence="1 2">JCM 15906</strain>
    </source>
</reference>
<accession>T1CQ74</accession>
<sequence>MPATGARVRNAYATYLSDWDNPVKAGLILDILILLHGGIRKDLLLTDGHAFH</sequence>
<comment type="caution">
    <text evidence="1">The sequence shown here is derived from an EMBL/GenBank/DDBJ whole genome shotgun (WGS) entry which is preliminary data.</text>
</comment>
<dbReference type="EMBL" id="BAOU01000050">
    <property type="protein sequence ID" value="GAD06002.1"/>
    <property type="molecule type" value="Genomic_DNA"/>
</dbReference>
<name>T1CQ74_9PORP</name>
<organism evidence="1 2">
    <name type="scientific">Porphyromonas crevioricanis JCM 15906</name>
    <dbReference type="NCBI Taxonomy" id="1305617"/>
    <lineage>
        <taxon>Bacteria</taxon>
        <taxon>Pseudomonadati</taxon>
        <taxon>Bacteroidota</taxon>
        <taxon>Bacteroidia</taxon>
        <taxon>Bacteroidales</taxon>
        <taxon>Porphyromonadaceae</taxon>
        <taxon>Porphyromonas</taxon>
    </lineage>
</organism>
<dbReference type="Proteomes" id="UP000018031">
    <property type="component" value="Unassembled WGS sequence"/>
</dbReference>
<dbReference type="AlphaFoldDB" id="T1CQ74"/>
<gene>
    <name evidence="1" type="ORF">PORCRE_1722</name>
</gene>
<evidence type="ECO:0000313" key="1">
    <source>
        <dbReference type="EMBL" id="GAD06002.1"/>
    </source>
</evidence>